<organism evidence="4">
    <name type="scientific">Darwinula stevensoni</name>
    <dbReference type="NCBI Taxonomy" id="69355"/>
    <lineage>
        <taxon>Eukaryota</taxon>
        <taxon>Metazoa</taxon>
        <taxon>Ecdysozoa</taxon>
        <taxon>Arthropoda</taxon>
        <taxon>Crustacea</taxon>
        <taxon>Oligostraca</taxon>
        <taxon>Ostracoda</taxon>
        <taxon>Podocopa</taxon>
        <taxon>Podocopida</taxon>
        <taxon>Darwinulocopina</taxon>
        <taxon>Darwinuloidea</taxon>
        <taxon>Darwinulidae</taxon>
        <taxon>Darwinula</taxon>
    </lineage>
</organism>
<evidence type="ECO:0000256" key="1">
    <source>
        <dbReference type="ARBA" id="ARBA00007837"/>
    </source>
</evidence>
<sequence>MPGMMDTVLNLGLNDETIKGLIEQTGNERFAYDAYRRLVMMYADVVMEKAAGIEPKGGKGIRRVLEDILEDVKHKHGYQIDTELTADDLKHLVSVFKRKVKETLGQAFPEDPIDQLWGGIGAVFGSWQGKRAVEYRRIEKIPDEWGTAVNVQAMVFGNMGSNCATGVAFTRNPGTGDDHFYGEFLINAQGEDVVAGTETDADGNYFLSDVQPGTYDMEASYVGYTTQRQTGIIIKAGRTNRVNFVLTDDANILDLGIEIKVYKIPLIEIDNTTQGTTVTAEKIRALPTKQINAIAATSAGLSSRDGGDISIRGSRSNETVYFLDGVRVTGNLIPQSEIEQLQVVIGGIEARYGDVTGGVISLTSRGPSSTVTGSLEMEKSFDGYGYNLLSGFREDIGEFALHPDINPILGSYNAIAGVNVNGLLNQNINTAWNNLYANVGQDKFSYKDIIFRLGMRVDYFDANTKVLRDPYALYEIESAKDYYARIGQAKPTSVGDDY</sequence>
<evidence type="ECO:0000259" key="3">
    <source>
        <dbReference type="Pfam" id="PF07715"/>
    </source>
</evidence>
<dbReference type="Proteomes" id="UP000677054">
    <property type="component" value="Unassembled WGS sequence"/>
</dbReference>
<dbReference type="EMBL" id="LR907787">
    <property type="protein sequence ID" value="CAD7254199.1"/>
    <property type="molecule type" value="Genomic_DNA"/>
</dbReference>
<dbReference type="Gene3D" id="3.30.470.20">
    <property type="entry name" value="ATP-grasp fold, B domain"/>
    <property type="match status" value="1"/>
</dbReference>
<dbReference type="PANTHER" id="PTHR22931:SF9">
    <property type="entry name" value="PYRUVATE, PHOSPHATE DIKINASE 1, CHLOROPLASTIC"/>
    <property type="match status" value="1"/>
</dbReference>
<reference evidence="4" key="1">
    <citation type="submission" date="2020-11" db="EMBL/GenBank/DDBJ databases">
        <authorList>
            <person name="Tran Van P."/>
        </authorList>
    </citation>
    <scope>NUCLEOTIDE SEQUENCE</scope>
</reference>
<dbReference type="PANTHER" id="PTHR22931">
    <property type="entry name" value="PHOSPHOENOLPYRUVATE DIKINASE-RELATED"/>
    <property type="match status" value="1"/>
</dbReference>
<name>A0A7R9FTP4_9CRUS</name>
<dbReference type="GO" id="GO:0030246">
    <property type="term" value="F:carbohydrate binding"/>
    <property type="evidence" value="ECO:0007669"/>
    <property type="project" value="InterPro"/>
</dbReference>
<dbReference type="OrthoDB" id="10256745at2759"/>
<dbReference type="InterPro" id="IPR013815">
    <property type="entry name" value="ATP_grasp_subdomain_1"/>
</dbReference>
<dbReference type="GO" id="GO:0050242">
    <property type="term" value="F:pyruvate, phosphate dikinase activity"/>
    <property type="evidence" value="ECO:0007669"/>
    <property type="project" value="InterPro"/>
</dbReference>
<evidence type="ECO:0000313" key="5">
    <source>
        <dbReference type="Proteomes" id="UP000677054"/>
    </source>
</evidence>
<dbReference type="InterPro" id="IPR002192">
    <property type="entry name" value="PPDK_AMP/ATP-bd"/>
</dbReference>
<evidence type="ECO:0000313" key="4">
    <source>
        <dbReference type="EMBL" id="CAD7254199.1"/>
    </source>
</evidence>
<evidence type="ECO:0000259" key="2">
    <source>
        <dbReference type="Pfam" id="PF01326"/>
    </source>
</evidence>
<dbReference type="EMBL" id="CAJPEV010008269">
    <property type="protein sequence ID" value="CAG0905198.1"/>
    <property type="molecule type" value="Genomic_DNA"/>
</dbReference>
<protein>
    <recommendedName>
        <fullName evidence="6">TonB-dependent receptor plug domain-containing protein</fullName>
    </recommendedName>
</protein>
<dbReference type="Gene3D" id="2.170.130.10">
    <property type="entry name" value="TonB-dependent receptor, plug domain"/>
    <property type="match status" value="1"/>
</dbReference>
<dbReference type="PROSITE" id="PS52016">
    <property type="entry name" value="TONB_DEPENDENT_REC_3"/>
    <property type="match status" value="1"/>
</dbReference>
<dbReference type="InterPro" id="IPR039426">
    <property type="entry name" value="TonB-dep_rcpt-like"/>
</dbReference>
<comment type="similarity">
    <text evidence="1">Belongs to the PEP-utilizing enzyme family.</text>
</comment>
<dbReference type="AlphaFoldDB" id="A0A7R9FTP4"/>
<evidence type="ECO:0008006" key="6">
    <source>
        <dbReference type="Google" id="ProtNLM"/>
    </source>
</evidence>
<dbReference type="InterPro" id="IPR037066">
    <property type="entry name" value="Plug_dom_sf"/>
</dbReference>
<dbReference type="Gene3D" id="1.20.80.30">
    <property type="match status" value="1"/>
</dbReference>
<dbReference type="GO" id="GO:0005524">
    <property type="term" value="F:ATP binding"/>
    <property type="evidence" value="ECO:0007669"/>
    <property type="project" value="InterPro"/>
</dbReference>
<dbReference type="SUPFAM" id="SSF49452">
    <property type="entry name" value="Starch-binding domain-like"/>
    <property type="match status" value="1"/>
</dbReference>
<feature type="domain" description="TonB-dependent receptor plug" evidence="3">
    <location>
        <begin position="272"/>
        <end position="359"/>
    </location>
</feature>
<feature type="non-terminal residue" evidence="4">
    <location>
        <position position="498"/>
    </location>
</feature>
<accession>A0A7R9FTP4</accession>
<proteinExistence type="inferred from homology"/>
<dbReference type="SUPFAM" id="SSF56935">
    <property type="entry name" value="Porins"/>
    <property type="match status" value="1"/>
</dbReference>
<feature type="domain" description="Pyruvate phosphate dikinase AMP/ATP-binding" evidence="2">
    <location>
        <begin position="1"/>
        <end position="228"/>
    </location>
</feature>
<dbReference type="GO" id="GO:0016301">
    <property type="term" value="F:kinase activity"/>
    <property type="evidence" value="ECO:0007669"/>
    <property type="project" value="InterPro"/>
</dbReference>
<gene>
    <name evidence="4" type="ORF">DSTB1V02_LOCUS13945</name>
</gene>
<dbReference type="SUPFAM" id="SSF56059">
    <property type="entry name" value="Glutathione synthetase ATP-binding domain-like"/>
    <property type="match status" value="1"/>
</dbReference>
<dbReference type="InterPro" id="IPR013784">
    <property type="entry name" value="Carb-bd-like_fold"/>
</dbReference>
<dbReference type="InterPro" id="IPR010121">
    <property type="entry name" value="Pyruvate_phosphate_dikinase"/>
</dbReference>
<keyword evidence="5" id="KW-1185">Reference proteome</keyword>
<dbReference type="Pfam" id="PF07715">
    <property type="entry name" value="Plug"/>
    <property type="match status" value="1"/>
</dbReference>
<dbReference type="InterPro" id="IPR012910">
    <property type="entry name" value="Plug_dom"/>
</dbReference>
<dbReference type="Pfam" id="PF01326">
    <property type="entry name" value="PPDK_N"/>
    <property type="match status" value="1"/>
</dbReference>
<dbReference type="Gene3D" id="3.30.1490.20">
    <property type="entry name" value="ATP-grasp fold, A domain"/>
    <property type="match status" value="1"/>
</dbReference>